<evidence type="ECO:0000313" key="3">
    <source>
        <dbReference type="Proteomes" id="UP000739538"/>
    </source>
</evidence>
<evidence type="ECO:0000256" key="1">
    <source>
        <dbReference type="SAM" id="SignalP"/>
    </source>
</evidence>
<comment type="caution">
    <text evidence="2">The sequence shown here is derived from an EMBL/GenBank/DDBJ whole genome shotgun (WGS) entry which is preliminary data.</text>
</comment>
<keyword evidence="1" id="KW-0732">Signal</keyword>
<dbReference type="SUPFAM" id="SSF49452">
    <property type="entry name" value="Starch-binding domain-like"/>
    <property type="match status" value="1"/>
</dbReference>
<dbReference type="EMBL" id="JAGQHS010000050">
    <property type="protein sequence ID" value="MCA9756347.1"/>
    <property type="molecule type" value="Genomic_DNA"/>
</dbReference>
<feature type="chain" id="PRO_5037086095" description="CBM20 domain-containing protein" evidence="1">
    <location>
        <begin position="24"/>
        <end position="263"/>
    </location>
</feature>
<dbReference type="Gene3D" id="2.60.40.10">
    <property type="entry name" value="Immunoglobulins"/>
    <property type="match status" value="1"/>
</dbReference>
<name>A0A956NBY3_UNCEI</name>
<evidence type="ECO:0000313" key="2">
    <source>
        <dbReference type="EMBL" id="MCA9756347.1"/>
    </source>
</evidence>
<gene>
    <name evidence="2" type="ORF">KDA27_11145</name>
</gene>
<dbReference type="AlphaFoldDB" id="A0A956NBY3"/>
<proteinExistence type="predicted"/>
<dbReference type="Proteomes" id="UP000739538">
    <property type="component" value="Unassembled WGS sequence"/>
</dbReference>
<protein>
    <recommendedName>
        <fullName evidence="4">CBM20 domain-containing protein</fullName>
    </recommendedName>
</protein>
<dbReference type="InterPro" id="IPR013784">
    <property type="entry name" value="Carb-bd-like_fold"/>
</dbReference>
<accession>A0A956NBY3</accession>
<reference evidence="2" key="2">
    <citation type="journal article" date="2021" name="Microbiome">
        <title>Successional dynamics and alternative stable states in a saline activated sludge microbial community over 9 years.</title>
        <authorList>
            <person name="Wang Y."/>
            <person name="Ye J."/>
            <person name="Ju F."/>
            <person name="Liu L."/>
            <person name="Boyd J.A."/>
            <person name="Deng Y."/>
            <person name="Parks D.H."/>
            <person name="Jiang X."/>
            <person name="Yin X."/>
            <person name="Woodcroft B.J."/>
            <person name="Tyson G.W."/>
            <person name="Hugenholtz P."/>
            <person name="Polz M.F."/>
            <person name="Zhang T."/>
        </authorList>
    </citation>
    <scope>NUCLEOTIDE SEQUENCE</scope>
    <source>
        <strain evidence="2">HKST-UBA02</strain>
    </source>
</reference>
<sequence length="263" mass="28746">MPCLVAAVAFVALVFFTVSPSFAQTWFARGQFYEASDELGAPGFWGADSGNMVRDDGSNGDVVAGDGIFSCLVPAAQAPGRYEFKIASLDWSDEAPVGFNINCVVETFEADEPILVTFDTNVYSDGWIPTTRAVWSDHLVQPLLGWFVVGGVPELGSWDPTSGLVAVPSGDLFRAVVWIDTVGPTEYKWTADLSWVWQEVGGQGFSIRDTSHNVPVDVTTPGYYEFLMDPSTGRVIALPLEPTPVETLSWGRIKSLHRRDRSR</sequence>
<dbReference type="NCBIfam" id="NF041940">
    <property type="entry name" value="choice_anch_X"/>
    <property type="match status" value="1"/>
</dbReference>
<dbReference type="GO" id="GO:0030246">
    <property type="term" value="F:carbohydrate binding"/>
    <property type="evidence" value="ECO:0007669"/>
    <property type="project" value="InterPro"/>
</dbReference>
<dbReference type="InterPro" id="IPR013783">
    <property type="entry name" value="Ig-like_fold"/>
</dbReference>
<reference evidence="2" key="1">
    <citation type="submission" date="2020-04" db="EMBL/GenBank/DDBJ databases">
        <authorList>
            <person name="Zhang T."/>
        </authorList>
    </citation>
    <scope>NUCLEOTIDE SEQUENCE</scope>
    <source>
        <strain evidence="2">HKST-UBA02</strain>
    </source>
</reference>
<feature type="signal peptide" evidence="1">
    <location>
        <begin position="1"/>
        <end position="23"/>
    </location>
</feature>
<evidence type="ECO:0008006" key="4">
    <source>
        <dbReference type="Google" id="ProtNLM"/>
    </source>
</evidence>
<organism evidence="2 3">
    <name type="scientific">Eiseniibacteriota bacterium</name>
    <dbReference type="NCBI Taxonomy" id="2212470"/>
    <lineage>
        <taxon>Bacteria</taxon>
        <taxon>Candidatus Eiseniibacteriota</taxon>
    </lineage>
</organism>